<dbReference type="PROSITE" id="PS51736">
    <property type="entry name" value="RECOMBINASES_3"/>
    <property type="match status" value="1"/>
</dbReference>
<proteinExistence type="predicted"/>
<feature type="domain" description="Resolvase/invertase-type recombinase catalytic" evidence="1">
    <location>
        <begin position="1"/>
        <end position="141"/>
    </location>
</feature>
<dbReference type="Pfam" id="PF00239">
    <property type="entry name" value="Resolvase"/>
    <property type="match status" value="1"/>
</dbReference>
<dbReference type="CDD" id="cd00338">
    <property type="entry name" value="Ser_Recombinase"/>
    <property type="match status" value="1"/>
</dbReference>
<gene>
    <name evidence="2" type="ORF">L0U89_09840</name>
</gene>
<evidence type="ECO:0000313" key="3">
    <source>
        <dbReference type="Proteomes" id="UP001201449"/>
    </source>
</evidence>
<organism evidence="2 3">
    <name type="scientific">Mariniradius sediminis</name>
    <dbReference type="NCBI Taxonomy" id="2909237"/>
    <lineage>
        <taxon>Bacteria</taxon>
        <taxon>Pseudomonadati</taxon>
        <taxon>Bacteroidota</taxon>
        <taxon>Cytophagia</taxon>
        <taxon>Cytophagales</taxon>
        <taxon>Cyclobacteriaceae</taxon>
        <taxon>Mariniradius</taxon>
    </lineage>
</organism>
<accession>A0ABS9BVM6</accession>
<dbReference type="Gene3D" id="3.40.50.1390">
    <property type="entry name" value="Resolvase, N-terminal catalytic domain"/>
    <property type="match status" value="1"/>
</dbReference>
<evidence type="ECO:0000313" key="2">
    <source>
        <dbReference type="EMBL" id="MCF1751369.1"/>
    </source>
</evidence>
<dbReference type="SMART" id="SM00857">
    <property type="entry name" value="Resolvase"/>
    <property type="match status" value="1"/>
</dbReference>
<dbReference type="PANTHER" id="PTHR30461:SF19">
    <property type="entry name" value="SITE-SPECIFIC RECOMBINASE RESOLVASE FAMILY"/>
    <property type="match status" value="1"/>
</dbReference>
<dbReference type="InterPro" id="IPR036162">
    <property type="entry name" value="Resolvase-like_N_sf"/>
</dbReference>
<dbReference type="RefSeq" id="WP_234861360.1">
    <property type="nucleotide sequence ID" value="NZ_JAKEVZ010000006.1"/>
</dbReference>
<evidence type="ECO:0000259" key="1">
    <source>
        <dbReference type="PROSITE" id="PS51736"/>
    </source>
</evidence>
<keyword evidence="3" id="KW-1185">Reference proteome</keyword>
<dbReference type="InterPro" id="IPR050639">
    <property type="entry name" value="SSR_resolvase"/>
</dbReference>
<protein>
    <submittedName>
        <fullName evidence="2">Recombinase family protein</fullName>
    </submittedName>
</protein>
<reference evidence="2 3" key="1">
    <citation type="submission" date="2022-01" db="EMBL/GenBank/DDBJ databases">
        <title>Mariniradius saccharolyticus sp. nov., isolated from sediment of a river.</title>
        <authorList>
            <person name="Liu H."/>
        </authorList>
    </citation>
    <scope>NUCLEOTIDE SEQUENCE [LARGE SCALE GENOMIC DNA]</scope>
    <source>
        <strain evidence="2 3">RY-2</strain>
    </source>
</reference>
<dbReference type="Proteomes" id="UP001201449">
    <property type="component" value="Unassembled WGS sequence"/>
</dbReference>
<dbReference type="InterPro" id="IPR006119">
    <property type="entry name" value="Resolv_N"/>
</dbReference>
<comment type="caution">
    <text evidence="2">The sequence shown here is derived from an EMBL/GenBank/DDBJ whole genome shotgun (WGS) entry which is preliminary data.</text>
</comment>
<sequence length="205" mass="23436">MKVKYNRVSTLNQTGDRFQADTDQYDLTLMDKVSGTQKFNERPKAKELIQLVESGQVKELVVEEQSRLGRNTGDVIQTLEWLEKHEVNVIVRNLGIQSRPNGKKNPIWKMISAVMSSLYELELENIKERTKAGRMIYVQKGGVLGRPIGSNETEKDFLKKEGSMSILKYLNRGMTIQEVSKLTNSSSRTIVKVKKIAKKHQLLKK</sequence>
<dbReference type="SUPFAM" id="SSF53041">
    <property type="entry name" value="Resolvase-like"/>
    <property type="match status" value="1"/>
</dbReference>
<name>A0ABS9BVM6_9BACT</name>
<dbReference type="EMBL" id="JAKEVZ010000006">
    <property type="protein sequence ID" value="MCF1751369.1"/>
    <property type="molecule type" value="Genomic_DNA"/>
</dbReference>
<dbReference type="PANTHER" id="PTHR30461">
    <property type="entry name" value="DNA-INVERTASE FROM LAMBDOID PROPHAGE"/>
    <property type="match status" value="1"/>
</dbReference>